<accession>E6SIQ3</accession>
<gene>
    <name evidence="1" type="ordered locus">Tmar_1911</name>
</gene>
<protein>
    <submittedName>
        <fullName evidence="1">Uncharacterized protein</fullName>
    </submittedName>
</protein>
<dbReference type="Proteomes" id="UP000008915">
    <property type="component" value="Chromosome"/>
</dbReference>
<dbReference type="AlphaFoldDB" id="E6SIQ3"/>
<proteinExistence type="predicted"/>
<dbReference type="EMBL" id="CP002344">
    <property type="protein sequence ID" value="ADU51997.1"/>
    <property type="molecule type" value="Genomic_DNA"/>
</dbReference>
<evidence type="ECO:0000313" key="2">
    <source>
        <dbReference type="Proteomes" id="UP000008915"/>
    </source>
</evidence>
<reference evidence="2" key="2">
    <citation type="journal article" date="2010" name="Stand. Genomic Sci.">
        <title>Complete genome sequence of Thermaerobacter marianensis type strain (7p75aT).</title>
        <authorList>
            <person name="Han C."/>
            <person name="Gu W."/>
            <person name="Zhang X."/>
            <person name="Lapidus A."/>
            <person name="Nolan M."/>
            <person name="Copeland A."/>
            <person name="Lucas S."/>
            <person name="Glavina Del Rio T."/>
            <person name="Tice H."/>
            <person name="Cheng J."/>
            <person name="Tapia R."/>
            <person name="Goodwin L."/>
            <person name="Pitluck S."/>
            <person name="Pagani I."/>
            <person name="Ivanova N."/>
            <person name="Mavromatis K."/>
            <person name="Mikhailova N."/>
            <person name="Pati A."/>
            <person name="Chen A."/>
            <person name="Palaniappan K."/>
            <person name="Land M."/>
            <person name="Hauser L."/>
            <person name="Chang Y."/>
            <person name="Jeffries C."/>
            <person name="Schneider S."/>
            <person name="Rohde M."/>
            <person name="Goker M."/>
            <person name="Pukall R."/>
            <person name="Woyke T."/>
            <person name="Bristow J."/>
            <person name="Eisen J."/>
            <person name="Markowitz V."/>
            <person name="Hugenholtz P."/>
            <person name="Kyrpides N."/>
            <person name="Klenk H."/>
            <person name="Detter J."/>
        </authorList>
    </citation>
    <scope>NUCLEOTIDE SEQUENCE [LARGE SCALE GENOMIC DNA]</scope>
    <source>
        <strain evidence="2">ATCC 700841 / DSM 12885 / JCM 10246 / 7p75a</strain>
    </source>
</reference>
<sequence>MRVRIVPIDIPIVWLDTSIYVKLAKLQAGERIPAQDAERLKELVSCLERGIAARRLICPEGDQFEEIEMGERLVGQGRRVQAVLSRGIRFLHRLDIEQYQLARGMDAYIFGQREVVLPTSEVITPSDVEQQLEEPWIVYGWREPDSEEIERRQMRRQRTLADVRCLRARLRAEGITFEQHLETELRDQKEAMLKVLGDVQSALETGTEPHLETIRKYATLVGIPLRIWKDKGGNPPTLEGLFRFMESDAYRSLPYLQIRAHLWADILTGGAEIEQGDVMDIEHLGAVLPYAAVVVTDRRMRNRIRRLGLDHRYNTTVFAMADIDELLRTLESL</sequence>
<name>E6SIQ3_THEM7</name>
<evidence type="ECO:0000313" key="1">
    <source>
        <dbReference type="EMBL" id="ADU51997.1"/>
    </source>
</evidence>
<dbReference type="KEGG" id="tmr:Tmar_1911"/>
<organism evidence="1 2">
    <name type="scientific">Thermaerobacter marianensis (strain ATCC 700841 / DSM 12885 / JCM 10246 / 7p75a)</name>
    <dbReference type="NCBI Taxonomy" id="644966"/>
    <lineage>
        <taxon>Bacteria</taxon>
        <taxon>Bacillati</taxon>
        <taxon>Bacillota</taxon>
        <taxon>Clostridia</taxon>
        <taxon>Eubacteriales</taxon>
        <taxon>Clostridiales Family XVII. Incertae Sedis</taxon>
        <taxon>Thermaerobacter</taxon>
    </lineage>
</organism>
<keyword evidence="2" id="KW-1185">Reference proteome</keyword>
<dbReference type="HOGENOM" id="CLU_834026_0_0_9"/>
<reference evidence="1 2" key="1">
    <citation type="journal article" date="2010" name="Stand. Genomic Sci.">
        <title>Complete genome sequence of Thermaerobacter marianensis type strain (7p75a).</title>
        <authorList>
            <person name="Han C."/>
            <person name="Gu W."/>
            <person name="Zhang X."/>
            <person name="Lapidus A."/>
            <person name="Nolan M."/>
            <person name="Copeland A."/>
            <person name="Lucas S."/>
            <person name="Del Rio T.G."/>
            <person name="Tice H."/>
            <person name="Cheng J.F."/>
            <person name="Tapia R."/>
            <person name="Goodwin L."/>
            <person name="Pitluck S."/>
            <person name="Pagani I."/>
            <person name="Ivanova N."/>
            <person name="Mavromatis K."/>
            <person name="Mikhailova N."/>
            <person name="Pati A."/>
            <person name="Chen A."/>
            <person name="Palaniappan K."/>
            <person name="Land M."/>
            <person name="Hauser L."/>
            <person name="Chang Y.J."/>
            <person name="Jeffries C.D."/>
            <person name="Schneider S."/>
            <person name="Rohde M."/>
            <person name="Goker M."/>
            <person name="Pukall R."/>
            <person name="Woyke T."/>
            <person name="Bristow J."/>
            <person name="Eisen J.A."/>
            <person name="Markowitz V."/>
            <person name="Hugenholtz P."/>
            <person name="Kyrpides N.C."/>
            <person name="Klenk H.P."/>
            <person name="Detter J.C."/>
        </authorList>
    </citation>
    <scope>NUCLEOTIDE SEQUENCE [LARGE SCALE GENOMIC DNA]</scope>
    <source>
        <strain evidence="2">ATCC 700841 / DSM 12885 / JCM 10246 / 7p75a</strain>
    </source>
</reference>